<protein>
    <submittedName>
        <fullName evidence="3">Uncharacterized protein</fullName>
    </submittedName>
</protein>
<keyword evidence="2" id="KW-0732">Signal</keyword>
<dbReference type="VEuPathDB" id="AmoebaDB:DICPUDRAFT_76895"/>
<dbReference type="FunCoup" id="F0ZEZ1">
    <property type="interactions" value="743"/>
</dbReference>
<dbReference type="OMA" id="INKANCI"/>
<dbReference type="InParanoid" id="F0ZEZ1"/>
<dbReference type="KEGG" id="dpp:DICPUDRAFT_76895"/>
<keyword evidence="1" id="KW-1133">Transmembrane helix</keyword>
<gene>
    <name evidence="3" type="ORF">DICPUDRAFT_76895</name>
</gene>
<sequence>MMKFLIIKLLIIVLLANSCNSEIFSINADKCTNLGCTFSSLFTSSLPKITDDVVFFTSNPLIQSTIILSNQISIKSLNITNGILKIASSGSLSVSSNILIAAGGSLMLDGMSSCNSLTVNGNLYINSQSSLSVTSSLSIASGIFESNGTLNLGSLNIQSGITAFPKFFGSAVVTLNGDSNINTSIQLLDTASLIIKSGICTIKGLLASSTASIENRSKLFFGNIIGDLVCKVNSISGSTIQFSSSNIQFHNVITTDTTTINLIDSSVTIHSLPTTISLGSLSIDATSKIILDKTNCTIASLKSTLNSIIKLTNSSNFNINKPFDFNCDLDIDPTSSIFISATTPQVVNFYGNILSAIGSTIKLDYTCNFNKPVLLDSLLLGSNSAITFVKNSTIIKDFTCPSTASINIDKNSGSLTIGGNSNIDTNLNLNGVAQLNIVASTDSSVTNKVCTIKQITTGSDAILNIGTGVNVNILTPSIFGNSIHLNGDANLQINGNVSLNGLTIFPIEGIKLPTLQLSSSYCTLPENTDYDIIGTINLIKSTLALSNNIALNINNNLVVDSNSNIIIPADATLIVSGPSSIISSTINIDGKLNLESGSIKFDAGIASTSNSFINCNNANVNINGNNVAIGGQFSVTGAGKININSLNTIFKNGIKVPTLKTPININADAKVTISADSLISSPVFCLGNSILNILSGSNIQMDGGLSSQINSVISLEGSTLSLNSTSNIIGIINLNNSTIISSGETTISNTITSDPTNTDNNLMINSGSCTINTKNNINISGELNVLKNSLLTLNAAKTTCAKGIKNSGKIIVSNIVDTSSSIISQISGDAELVLLAGSNIISKTSASFLSGKISGTGKITSNNCQCGGIINGMISVDGSLSLLDSAVVLVNIFANNNYSKISCNGNVNVNGLIEVNLDAQASLTLKKGDEFAIITSTNSNINGTLSLSDSTNSKSFDCKKSQTGSTYNLVYNADQINTSKDGSSIEDHASASSTLFVSFNLLFISLVLLVIV</sequence>
<evidence type="ECO:0000313" key="4">
    <source>
        <dbReference type="Proteomes" id="UP000001064"/>
    </source>
</evidence>
<feature type="chain" id="PRO_5003263574" evidence="2">
    <location>
        <begin position="22"/>
        <end position="1012"/>
    </location>
</feature>
<reference evidence="4" key="1">
    <citation type="journal article" date="2011" name="Genome Biol.">
        <title>Comparative genomics of the social amoebae Dictyostelium discoideum and Dictyostelium purpureum.</title>
        <authorList>
            <consortium name="US DOE Joint Genome Institute (JGI-PGF)"/>
            <person name="Sucgang R."/>
            <person name="Kuo A."/>
            <person name="Tian X."/>
            <person name="Salerno W."/>
            <person name="Parikh A."/>
            <person name="Feasley C.L."/>
            <person name="Dalin E."/>
            <person name="Tu H."/>
            <person name="Huang E."/>
            <person name="Barry K."/>
            <person name="Lindquist E."/>
            <person name="Shapiro H."/>
            <person name="Bruce D."/>
            <person name="Schmutz J."/>
            <person name="Salamov A."/>
            <person name="Fey P."/>
            <person name="Gaudet P."/>
            <person name="Anjard C."/>
            <person name="Babu M.M."/>
            <person name="Basu S."/>
            <person name="Bushmanova Y."/>
            <person name="van der Wel H."/>
            <person name="Katoh-Kurasawa M."/>
            <person name="Dinh C."/>
            <person name="Coutinho P.M."/>
            <person name="Saito T."/>
            <person name="Elias M."/>
            <person name="Schaap P."/>
            <person name="Kay R.R."/>
            <person name="Henrissat B."/>
            <person name="Eichinger L."/>
            <person name="Rivero F."/>
            <person name="Putnam N.H."/>
            <person name="West C.M."/>
            <person name="Loomis W.F."/>
            <person name="Chisholm R.L."/>
            <person name="Shaulsky G."/>
            <person name="Strassmann J.E."/>
            <person name="Queller D.C."/>
            <person name="Kuspa A."/>
            <person name="Grigoriev I.V."/>
        </authorList>
    </citation>
    <scope>NUCLEOTIDE SEQUENCE [LARGE SCALE GENOMIC DNA]</scope>
    <source>
        <strain evidence="4">QSDP1</strain>
    </source>
</reference>
<dbReference type="eggNOG" id="ENOG502RGYH">
    <property type="taxonomic scope" value="Eukaryota"/>
</dbReference>
<dbReference type="GeneID" id="10499707"/>
<dbReference type="EMBL" id="GL870998">
    <property type="protein sequence ID" value="EGC37490.1"/>
    <property type="molecule type" value="Genomic_DNA"/>
</dbReference>
<accession>F0ZEZ1</accession>
<evidence type="ECO:0000256" key="1">
    <source>
        <dbReference type="SAM" id="Phobius"/>
    </source>
</evidence>
<dbReference type="Gene3D" id="2.160.20.20">
    <property type="match status" value="1"/>
</dbReference>
<dbReference type="OrthoDB" id="21249at2759"/>
<feature type="signal peptide" evidence="2">
    <location>
        <begin position="1"/>
        <end position="21"/>
    </location>
</feature>
<evidence type="ECO:0000256" key="2">
    <source>
        <dbReference type="SAM" id="SignalP"/>
    </source>
</evidence>
<keyword evidence="1" id="KW-0472">Membrane</keyword>
<dbReference type="Proteomes" id="UP000001064">
    <property type="component" value="Unassembled WGS sequence"/>
</dbReference>
<keyword evidence="1" id="KW-0812">Transmembrane</keyword>
<dbReference type="RefSeq" id="XP_003285964.1">
    <property type="nucleotide sequence ID" value="XM_003285916.1"/>
</dbReference>
<keyword evidence="4" id="KW-1185">Reference proteome</keyword>
<dbReference type="InterPro" id="IPR012332">
    <property type="entry name" value="Autotransporter_pectin_lyase_C"/>
</dbReference>
<name>F0ZEZ1_DICPU</name>
<feature type="transmembrane region" description="Helical" evidence="1">
    <location>
        <begin position="993"/>
        <end position="1011"/>
    </location>
</feature>
<evidence type="ECO:0000313" key="3">
    <source>
        <dbReference type="EMBL" id="EGC37490.1"/>
    </source>
</evidence>
<organism evidence="3 4">
    <name type="scientific">Dictyostelium purpureum</name>
    <name type="common">Slime mold</name>
    <dbReference type="NCBI Taxonomy" id="5786"/>
    <lineage>
        <taxon>Eukaryota</taxon>
        <taxon>Amoebozoa</taxon>
        <taxon>Evosea</taxon>
        <taxon>Eumycetozoa</taxon>
        <taxon>Dictyostelia</taxon>
        <taxon>Dictyosteliales</taxon>
        <taxon>Dictyosteliaceae</taxon>
        <taxon>Dictyostelium</taxon>
    </lineage>
</organism>
<proteinExistence type="predicted"/>
<dbReference type="AlphaFoldDB" id="F0ZEZ1"/>